<proteinExistence type="predicted"/>
<accession>A0ABV0WNL5</accession>
<protein>
    <submittedName>
        <fullName evidence="1">Uncharacterized protein</fullName>
    </submittedName>
</protein>
<dbReference type="EMBL" id="JAHRIM010061287">
    <property type="protein sequence ID" value="MEQ2271232.1"/>
    <property type="molecule type" value="Genomic_DNA"/>
</dbReference>
<evidence type="ECO:0000313" key="2">
    <source>
        <dbReference type="Proteomes" id="UP001444071"/>
    </source>
</evidence>
<dbReference type="Proteomes" id="UP001444071">
    <property type="component" value="Unassembled WGS sequence"/>
</dbReference>
<keyword evidence="2" id="KW-1185">Reference proteome</keyword>
<evidence type="ECO:0000313" key="1">
    <source>
        <dbReference type="EMBL" id="MEQ2271232.1"/>
    </source>
</evidence>
<comment type="caution">
    <text evidence="1">The sequence shown here is derived from an EMBL/GenBank/DDBJ whole genome shotgun (WGS) entry which is preliminary data.</text>
</comment>
<gene>
    <name evidence="1" type="ORF">XENORESO_001378</name>
</gene>
<organism evidence="1 2">
    <name type="scientific">Xenotaenia resolanae</name>
    <dbReference type="NCBI Taxonomy" id="208358"/>
    <lineage>
        <taxon>Eukaryota</taxon>
        <taxon>Metazoa</taxon>
        <taxon>Chordata</taxon>
        <taxon>Craniata</taxon>
        <taxon>Vertebrata</taxon>
        <taxon>Euteleostomi</taxon>
        <taxon>Actinopterygii</taxon>
        <taxon>Neopterygii</taxon>
        <taxon>Teleostei</taxon>
        <taxon>Neoteleostei</taxon>
        <taxon>Acanthomorphata</taxon>
        <taxon>Ovalentaria</taxon>
        <taxon>Atherinomorphae</taxon>
        <taxon>Cyprinodontiformes</taxon>
        <taxon>Goodeidae</taxon>
        <taxon>Xenotaenia</taxon>
    </lineage>
</organism>
<reference evidence="1 2" key="1">
    <citation type="submission" date="2021-06" db="EMBL/GenBank/DDBJ databases">
        <authorList>
            <person name="Palmer J.M."/>
        </authorList>
    </citation>
    <scope>NUCLEOTIDE SEQUENCE [LARGE SCALE GENOMIC DNA]</scope>
    <source>
        <strain evidence="1 2">XR_2019</strain>
        <tissue evidence="1">Muscle</tissue>
    </source>
</reference>
<sequence>MEEIFGGTQLVLAPLGYEPGQNRSTPSLSAPVFSSSHRRHRHRLPFSSAAPAALCSSSAASTELFVSATDPCNFFNQAERLREFKKGEVIVTLFIQLLILPAHRGVD</sequence>
<name>A0ABV0WNL5_9TELE</name>